<feature type="compositionally biased region" description="Acidic residues" evidence="1">
    <location>
        <begin position="30"/>
        <end position="39"/>
    </location>
</feature>
<dbReference type="AlphaFoldDB" id="A0A392SQ49"/>
<keyword evidence="3" id="KW-1185">Reference proteome</keyword>
<proteinExistence type="predicted"/>
<protein>
    <submittedName>
        <fullName evidence="2">Uncharacterized protein</fullName>
    </submittedName>
</protein>
<evidence type="ECO:0000313" key="2">
    <source>
        <dbReference type="EMBL" id="MCI50334.1"/>
    </source>
</evidence>
<evidence type="ECO:0000256" key="1">
    <source>
        <dbReference type="SAM" id="MobiDB-lite"/>
    </source>
</evidence>
<comment type="caution">
    <text evidence="2">The sequence shown here is derived from an EMBL/GenBank/DDBJ whole genome shotgun (WGS) entry which is preliminary data.</text>
</comment>
<dbReference type="Proteomes" id="UP000265520">
    <property type="component" value="Unassembled WGS sequence"/>
</dbReference>
<accession>A0A392SQ49</accession>
<reference evidence="2 3" key="1">
    <citation type="journal article" date="2018" name="Front. Plant Sci.">
        <title>Red Clover (Trifolium pratense) and Zigzag Clover (T. medium) - A Picture of Genomic Similarities and Differences.</title>
        <authorList>
            <person name="Dluhosova J."/>
            <person name="Istvanek J."/>
            <person name="Nedelnik J."/>
            <person name="Repkova J."/>
        </authorList>
    </citation>
    <scope>NUCLEOTIDE SEQUENCE [LARGE SCALE GENOMIC DNA]</scope>
    <source>
        <strain evidence="3">cv. 10/8</strain>
        <tissue evidence="2">Leaf</tissue>
    </source>
</reference>
<feature type="region of interest" description="Disordered" evidence="1">
    <location>
        <begin position="51"/>
        <end position="91"/>
    </location>
</feature>
<evidence type="ECO:0000313" key="3">
    <source>
        <dbReference type="Proteomes" id="UP000265520"/>
    </source>
</evidence>
<name>A0A392SQ49_9FABA</name>
<feature type="non-terminal residue" evidence="2">
    <location>
        <position position="91"/>
    </location>
</feature>
<sequence>TKASASARREKAAQNPPKKRSWKAPAQLDAAEDEDTEMEIQGDDVVRDMEEEEMVREGDEGPSKVRRPTWVNPYKGQPEPEVFPGGPSDKM</sequence>
<feature type="non-terminal residue" evidence="2">
    <location>
        <position position="1"/>
    </location>
</feature>
<dbReference type="EMBL" id="LXQA010414914">
    <property type="protein sequence ID" value="MCI50334.1"/>
    <property type="molecule type" value="Genomic_DNA"/>
</dbReference>
<organism evidence="2 3">
    <name type="scientific">Trifolium medium</name>
    <dbReference type="NCBI Taxonomy" id="97028"/>
    <lineage>
        <taxon>Eukaryota</taxon>
        <taxon>Viridiplantae</taxon>
        <taxon>Streptophyta</taxon>
        <taxon>Embryophyta</taxon>
        <taxon>Tracheophyta</taxon>
        <taxon>Spermatophyta</taxon>
        <taxon>Magnoliopsida</taxon>
        <taxon>eudicotyledons</taxon>
        <taxon>Gunneridae</taxon>
        <taxon>Pentapetalae</taxon>
        <taxon>rosids</taxon>
        <taxon>fabids</taxon>
        <taxon>Fabales</taxon>
        <taxon>Fabaceae</taxon>
        <taxon>Papilionoideae</taxon>
        <taxon>50 kb inversion clade</taxon>
        <taxon>NPAAA clade</taxon>
        <taxon>Hologalegina</taxon>
        <taxon>IRL clade</taxon>
        <taxon>Trifolieae</taxon>
        <taxon>Trifolium</taxon>
    </lineage>
</organism>
<feature type="region of interest" description="Disordered" evidence="1">
    <location>
        <begin position="1"/>
        <end position="39"/>
    </location>
</feature>